<dbReference type="OrthoDB" id="9811198at2"/>
<dbReference type="InterPro" id="IPR003416">
    <property type="entry name" value="MgtC/SapB/SrpB/YhiD_fam"/>
</dbReference>
<proteinExistence type="inferred from homology"/>
<evidence type="ECO:0000256" key="5">
    <source>
        <dbReference type="ARBA" id="ARBA00022989"/>
    </source>
</evidence>
<evidence type="ECO:0000313" key="10">
    <source>
        <dbReference type="Proteomes" id="UP000236311"/>
    </source>
</evidence>
<dbReference type="AlphaFoldDB" id="A0A2K4ZEM2"/>
<keyword evidence="4 7" id="KW-0812">Transmembrane</keyword>
<organism evidence="9 10">
    <name type="scientific">Acetatifactor muris</name>
    <dbReference type="NCBI Taxonomy" id="879566"/>
    <lineage>
        <taxon>Bacteria</taxon>
        <taxon>Bacillati</taxon>
        <taxon>Bacillota</taxon>
        <taxon>Clostridia</taxon>
        <taxon>Lachnospirales</taxon>
        <taxon>Lachnospiraceae</taxon>
        <taxon>Acetatifactor</taxon>
    </lineage>
</organism>
<dbReference type="PANTHER" id="PTHR33778">
    <property type="entry name" value="PROTEIN MGTC"/>
    <property type="match status" value="1"/>
</dbReference>
<evidence type="ECO:0000256" key="7">
    <source>
        <dbReference type="SAM" id="Phobius"/>
    </source>
</evidence>
<evidence type="ECO:0000256" key="2">
    <source>
        <dbReference type="ARBA" id="ARBA00009298"/>
    </source>
</evidence>
<dbReference type="PANTHER" id="PTHR33778:SF1">
    <property type="entry name" value="MAGNESIUM TRANSPORTER YHID-RELATED"/>
    <property type="match status" value="1"/>
</dbReference>
<comment type="similarity">
    <text evidence="2">Belongs to the MgtC/SapB family.</text>
</comment>
<keyword evidence="6 7" id="KW-0472">Membrane</keyword>
<gene>
    <name evidence="9" type="ORF">AMURIS_01623</name>
</gene>
<evidence type="ECO:0000256" key="3">
    <source>
        <dbReference type="ARBA" id="ARBA00022475"/>
    </source>
</evidence>
<evidence type="ECO:0000313" key="9">
    <source>
        <dbReference type="EMBL" id="SOY28909.1"/>
    </source>
</evidence>
<protein>
    <submittedName>
        <fullName evidence="9">Putative Mg(2+) transport ATPase</fullName>
    </submittedName>
</protein>
<comment type="subcellular location">
    <subcellularLocation>
        <location evidence="1">Cell membrane</location>
        <topology evidence="1">Multi-pass membrane protein</topology>
    </subcellularLocation>
</comment>
<dbReference type="Pfam" id="PF02308">
    <property type="entry name" value="MgtC"/>
    <property type="match status" value="1"/>
</dbReference>
<feature type="transmembrane region" description="Helical" evidence="7">
    <location>
        <begin position="75"/>
        <end position="93"/>
    </location>
</feature>
<name>A0A2K4ZEM2_9FIRM</name>
<keyword evidence="5 7" id="KW-1133">Transmembrane helix</keyword>
<dbReference type="RefSeq" id="WP_103238977.1">
    <property type="nucleotide sequence ID" value="NZ_CANRXC010000014.1"/>
</dbReference>
<dbReference type="Proteomes" id="UP000236311">
    <property type="component" value="Unassembled WGS sequence"/>
</dbReference>
<reference evidence="9 10" key="1">
    <citation type="submission" date="2018-01" db="EMBL/GenBank/DDBJ databases">
        <authorList>
            <person name="Gaut B.S."/>
            <person name="Morton B.R."/>
            <person name="Clegg M.T."/>
            <person name="Duvall M.R."/>
        </authorList>
    </citation>
    <scope>NUCLEOTIDE SEQUENCE [LARGE SCALE GENOMIC DNA]</scope>
    <source>
        <strain evidence="9">GP69</strain>
    </source>
</reference>
<feature type="domain" description="MgtC/SapB/SrpB/YhiD N-terminal" evidence="8">
    <location>
        <begin position="19"/>
        <end position="143"/>
    </location>
</feature>
<dbReference type="EMBL" id="OFSM01000007">
    <property type="protein sequence ID" value="SOY28909.1"/>
    <property type="molecule type" value="Genomic_DNA"/>
</dbReference>
<evidence type="ECO:0000256" key="1">
    <source>
        <dbReference type="ARBA" id="ARBA00004651"/>
    </source>
</evidence>
<evidence type="ECO:0000259" key="8">
    <source>
        <dbReference type="Pfam" id="PF02308"/>
    </source>
</evidence>
<keyword evidence="3" id="KW-1003">Cell membrane</keyword>
<dbReference type="PRINTS" id="PR01837">
    <property type="entry name" value="MGTCSAPBPROT"/>
</dbReference>
<feature type="transmembrane region" description="Helical" evidence="7">
    <location>
        <begin position="14"/>
        <end position="31"/>
    </location>
</feature>
<feature type="transmembrane region" description="Helical" evidence="7">
    <location>
        <begin position="105"/>
        <end position="138"/>
    </location>
</feature>
<evidence type="ECO:0000256" key="4">
    <source>
        <dbReference type="ARBA" id="ARBA00022692"/>
    </source>
</evidence>
<dbReference type="InterPro" id="IPR049177">
    <property type="entry name" value="MgtC_SapB_SrpB_YhiD_N"/>
</dbReference>
<dbReference type="GO" id="GO:0005886">
    <property type="term" value="C:plasma membrane"/>
    <property type="evidence" value="ECO:0007669"/>
    <property type="project" value="UniProtKB-SubCell"/>
</dbReference>
<accession>A0A2K4ZEM2</accession>
<keyword evidence="10" id="KW-1185">Reference proteome</keyword>
<sequence length="226" mass="24457">MSFGNFAQWSIQNMFLRVIAATILGGIIGLDRGMKHRGAGTKTITVVCLGATLVMLTEQYIQVNFPGLANMGRQAAQVISGVGFIGVGTIIVSRHRVRGLTTAATLWASACVGLAVGIGFIEGGVLITAMMLVSLHVLPRVEHFVTRHSHYCNVFIDLEESRDLHVVMKKLREAGVVIDSMDTSESREAGVGLSVHMVLYLKKAAGRTEVYDILTKLDKVVSVDFL</sequence>
<feature type="transmembrane region" description="Helical" evidence="7">
    <location>
        <begin position="43"/>
        <end position="63"/>
    </location>
</feature>
<evidence type="ECO:0000256" key="6">
    <source>
        <dbReference type="ARBA" id="ARBA00023136"/>
    </source>
</evidence>